<dbReference type="PATRIC" id="fig|869212.3.peg.368"/>
<dbReference type="STRING" id="869212.Turpa_0397"/>
<evidence type="ECO:0000313" key="12">
    <source>
        <dbReference type="Proteomes" id="UP000006048"/>
    </source>
</evidence>
<evidence type="ECO:0000256" key="6">
    <source>
        <dbReference type="ARBA" id="ARBA00023136"/>
    </source>
</evidence>
<feature type="domain" description="Concentrative nucleoside transporter N-terminal" evidence="8">
    <location>
        <begin position="16"/>
        <end position="72"/>
    </location>
</feature>
<evidence type="ECO:0000256" key="1">
    <source>
        <dbReference type="ARBA" id="ARBA00004651"/>
    </source>
</evidence>
<proteinExistence type="inferred from homology"/>
<evidence type="ECO:0000256" key="4">
    <source>
        <dbReference type="ARBA" id="ARBA00022692"/>
    </source>
</evidence>
<dbReference type="PANTHER" id="PTHR10590:SF4">
    <property type="entry name" value="SOLUTE CARRIER FAMILY 28 MEMBER 3"/>
    <property type="match status" value="1"/>
</dbReference>
<accession>I4B196</accession>
<dbReference type="AlphaFoldDB" id="I4B196"/>
<dbReference type="KEGG" id="tpx:Turpa_0397"/>
<dbReference type="PANTHER" id="PTHR10590">
    <property type="entry name" value="SODIUM/NUCLEOSIDE COTRANSPORTER"/>
    <property type="match status" value="1"/>
</dbReference>
<keyword evidence="4 7" id="KW-0812">Transmembrane</keyword>
<dbReference type="GO" id="GO:0005886">
    <property type="term" value="C:plasma membrane"/>
    <property type="evidence" value="ECO:0007669"/>
    <property type="project" value="UniProtKB-SubCell"/>
</dbReference>
<dbReference type="Pfam" id="PF07662">
    <property type="entry name" value="Nucleos_tra2_C"/>
    <property type="match status" value="1"/>
</dbReference>
<evidence type="ECO:0000256" key="5">
    <source>
        <dbReference type="ARBA" id="ARBA00022989"/>
    </source>
</evidence>
<evidence type="ECO:0000259" key="8">
    <source>
        <dbReference type="Pfam" id="PF01773"/>
    </source>
</evidence>
<feature type="transmembrane region" description="Helical" evidence="7">
    <location>
        <begin position="12"/>
        <end position="29"/>
    </location>
</feature>
<gene>
    <name evidence="11" type="ordered locus">Turpa_0397</name>
</gene>
<dbReference type="InterPro" id="IPR002668">
    <property type="entry name" value="CNT_N_dom"/>
</dbReference>
<dbReference type="GO" id="GO:0005337">
    <property type="term" value="F:nucleoside transmembrane transporter activity"/>
    <property type="evidence" value="ECO:0007669"/>
    <property type="project" value="InterPro"/>
</dbReference>
<keyword evidence="5 7" id="KW-1133">Transmembrane helix</keyword>
<dbReference type="OrthoDB" id="9766455at2"/>
<feature type="transmembrane region" description="Helical" evidence="7">
    <location>
        <begin position="482"/>
        <end position="507"/>
    </location>
</feature>
<dbReference type="Proteomes" id="UP000006048">
    <property type="component" value="Chromosome"/>
</dbReference>
<evidence type="ECO:0000256" key="3">
    <source>
        <dbReference type="ARBA" id="ARBA00022475"/>
    </source>
</evidence>
<keyword evidence="3" id="KW-1003">Cell membrane</keyword>
<feature type="transmembrane region" description="Helical" evidence="7">
    <location>
        <begin position="342"/>
        <end position="362"/>
    </location>
</feature>
<organism evidence="11 12">
    <name type="scientific">Turneriella parva (strain ATCC BAA-1111 / DSM 21527 / NCTC 11395 / H)</name>
    <name type="common">Leptospira parva</name>
    <dbReference type="NCBI Taxonomy" id="869212"/>
    <lineage>
        <taxon>Bacteria</taxon>
        <taxon>Pseudomonadati</taxon>
        <taxon>Spirochaetota</taxon>
        <taxon>Spirochaetia</taxon>
        <taxon>Leptospirales</taxon>
        <taxon>Leptospiraceae</taxon>
        <taxon>Turneriella</taxon>
    </lineage>
</organism>
<evidence type="ECO:0000313" key="11">
    <source>
        <dbReference type="EMBL" id="AFM11053.1"/>
    </source>
</evidence>
<dbReference type="InterPro" id="IPR011642">
    <property type="entry name" value="Gate_dom"/>
</dbReference>
<evidence type="ECO:0000259" key="10">
    <source>
        <dbReference type="Pfam" id="PF07670"/>
    </source>
</evidence>
<protein>
    <submittedName>
        <fullName evidence="11">Na+ dependent nucleoside transporter domain protein</fullName>
    </submittedName>
</protein>
<dbReference type="InterPro" id="IPR008276">
    <property type="entry name" value="C_nuclsd_transpt"/>
</dbReference>
<comment type="subcellular location">
    <subcellularLocation>
        <location evidence="1">Cell membrane</location>
        <topology evidence="1">Multi-pass membrane protein</topology>
    </subcellularLocation>
</comment>
<feature type="transmembrane region" description="Helical" evidence="7">
    <location>
        <begin position="174"/>
        <end position="198"/>
    </location>
</feature>
<comment type="similarity">
    <text evidence="2">Belongs to the concentrative nucleoside transporter (CNT) (TC 2.A.41) family.</text>
</comment>
<dbReference type="GO" id="GO:0015293">
    <property type="term" value="F:symporter activity"/>
    <property type="evidence" value="ECO:0007669"/>
    <property type="project" value="TreeGrafter"/>
</dbReference>
<dbReference type="EMBL" id="CP002959">
    <property type="protein sequence ID" value="AFM11053.1"/>
    <property type="molecule type" value="Genomic_DNA"/>
</dbReference>
<evidence type="ECO:0000256" key="7">
    <source>
        <dbReference type="SAM" id="Phobius"/>
    </source>
</evidence>
<reference evidence="11 12" key="1">
    <citation type="submission" date="2012-06" db="EMBL/GenBank/DDBJ databases">
        <title>The complete chromosome of genome of Turneriella parva DSM 21527.</title>
        <authorList>
            <consortium name="US DOE Joint Genome Institute (JGI-PGF)"/>
            <person name="Lucas S."/>
            <person name="Han J."/>
            <person name="Lapidus A."/>
            <person name="Bruce D."/>
            <person name="Goodwin L."/>
            <person name="Pitluck S."/>
            <person name="Peters L."/>
            <person name="Kyrpides N."/>
            <person name="Mavromatis K."/>
            <person name="Ivanova N."/>
            <person name="Mikhailova N."/>
            <person name="Chertkov O."/>
            <person name="Detter J.C."/>
            <person name="Tapia R."/>
            <person name="Han C."/>
            <person name="Land M."/>
            <person name="Hauser L."/>
            <person name="Markowitz V."/>
            <person name="Cheng J.-F."/>
            <person name="Hugenholtz P."/>
            <person name="Woyke T."/>
            <person name="Wu D."/>
            <person name="Gronow S."/>
            <person name="Wellnitz S."/>
            <person name="Brambilla E."/>
            <person name="Klenk H.-P."/>
            <person name="Eisen J.A."/>
        </authorList>
    </citation>
    <scope>NUCLEOTIDE SEQUENCE [LARGE SCALE GENOMIC DNA]</scope>
    <source>
        <strain evidence="12">ATCC BAA-1111 / DSM 21527 / NCTC 11395 / H</strain>
    </source>
</reference>
<feature type="transmembrane region" description="Helical" evidence="7">
    <location>
        <begin position="450"/>
        <end position="475"/>
    </location>
</feature>
<feature type="transmembrane region" description="Helical" evidence="7">
    <location>
        <begin position="113"/>
        <end position="130"/>
    </location>
</feature>
<feature type="domain" description="Nucleoside transporter/FeoB GTPase Gate" evidence="10">
    <location>
        <begin position="178"/>
        <end position="277"/>
    </location>
</feature>
<evidence type="ECO:0000256" key="2">
    <source>
        <dbReference type="ARBA" id="ARBA00009033"/>
    </source>
</evidence>
<feature type="transmembrane region" description="Helical" evidence="7">
    <location>
        <begin position="41"/>
        <end position="61"/>
    </location>
</feature>
<keyword evidence="12" id="KW-1185">Reference proteome</keyword>
<feature type="domain" description="Concentrative nucleoside transporter C-terminal" evidence="9">
    <location>
        <begin position="282"/>
        <end position="505"/>
    </location>
</feature>
<name>I4B196_TURPD</name>
<dbReference type="Pfam" id="PF07670">
    <property type="entry name" value="Gate"/>
    <property type="match status" value="1"/>
</dbReference>
<keyword evidence="6 7" id="KW-0472">Membrane</keyword>
<dbReference type="Pfam" id="PF01773">
    <property type="entry name" value="Nucleos_tra2_N"/>
    <property type="match status" value="1"/>
</dbReference>
<dbReference type="InterPro" id="IPR011657">
    <property type="entry name" value="CNT_C_dom"/>
</dbReference>
<evidence type="ECO:0000259" key="9">
    <source>
        <dbReference type="Pfam" id="PF07662"/>
    </source>
</evidence>
<dbReference type="HOGENOM" id="CLU_016813_4_2_12"/>
<feature type="transmembrane region" description="Helical" evidence="7">
    <location>
        <begin position="253"/>
        <end position="277"/>
    </location>
</feature>
<sequence>MLAASSVQLANLTGLAGIAAVIATCYALSATRNRIDWRTVIWGLVLQIAFAVLIIRGETIARLFDLFLPGAQSVYLIAILLQLAVLFVVARYIAPLAARTPMLWVRRIVLAEIVIYALKFNVVGALFDALKNGAEQVLKYSSTGAAFVFGVFGSEEGMRSAFSTALGDKTASVAFVFAFQVLPTIIFVASIFSVLYYLGVMQPIIRAIAGFMSRFMRASGAETLDVAANIFMGQTEAPLTIKPYLANLTRSELFTLMVSGMCHCSAGILVVYVSVAGVDMRHLMASVIMTAPGAIMLSKMVIPETGTPETAKNGAKTHSEASDTNGPVNVIDAAARGASEGLLLAANVAAMLIAFIALIALMNGIWSSLRDLAIAHTTGSLQQVVTAVPLTIQQLLGYAFAPVAFITGVPWGEAVQVGNLLGTRIVLNEFVAYIELGKIKALLSPKSFMISTYLLCGFGSLTSIAIMAGGVGALVPSRRAELAALGLKAVLIGVMSNILAASIAGVLF</sequence>
<feature type="transmembrane region" description="Helical" evidence="7">
    <location>
        <begin position="73"/>
        <end position="93"/>
    </location>
</feature>